<gene>
    <name evidence="7" type="ORF">L284_14710</name>
</gene>
<keyword evidence="4 6" id="KW-0472">Membrane</keyword>
<feature type="transmembrane region" description="Helical" evidence="6">
    <location>
        <begin position="75"/>
        <end position="96"/>
    </location>
</feature>
<organism evidence="7 8">
    <name type="scientific">Novosphingobium lindaniclasticum LE124</name>
    <dbReference type="NCBI Taxonomy" id="1096930"/>
    <lineage>
        <taxon>Bacteria</taxon>
        <taxon>Pseudomonadati</taxon>
        <taxon>Pseudomonadota</taxon>
        <taxon>Alphaproteobacteria</taxon>
        <taxon>Sphingomonadales</taxon>
        <taxon>Sphingomonadaceae</taxon>
        <taxon>Novosphingobium</taxon>
    </lineage>
</organism>
<reference evidence="7 8" key="1">
    <citation type="journal article" date="2013" name="Genome Announc.">
        <title>Genome Sequence of Novosphingobium lindaniclasticum LE124T, Isolated from a Hexachlorocyclohexane Dumpsite.</title>
        <authorList>
            <person name="Saxena A."/>
            <person name="Nayyar N."/>
            <person name="Sangwan N."/>
            <person name="Kumari R."/>
            <person name="Khurana J.P."/>
            <person name="Lal R."/>
        </authorList>
    </citation>
    <scope>NUCLEOTIDE SEQUENCE [LARGE SCALE GENOMIC DNA]</scope>
    <source>
        <strain evidence="7 8">LE124</strain>
    </source>
</reference>
<evidence type="ECO:0000256" key="4">
    <source>
        <dbReference type="ARBA" id="ARBA00023136"/>
    </source>
</evidence>
<feature type="transmembrane region" description="Helical" evidence="6">
    <location>
        <begin position="269"/>
        <end position="293"/>
    </location>
</feature>
<evidence type="ECO:0000313" key="8">
    <source>
        <dbReference type="Proteomes" id="UP000015527"/>
    </source>
</evidence>
<name>T0IN34_9SPHN</name>
<keyword evidence="2 6" id="KW-0812">Transmembrane</keyword>
<dbReference type="AlphaFoldDB" id="T0IN34"/>
<feature type="transmembrane region" description="Helical" evidence="6">
    <location>
        <begin position="198"/>
        <end position="222"/>
    </location>
</feature>
<proteinExistence type="predicted"/>
<dbReference type="GO" id="GO:0015499">
    <property type="term" value="F:formate transmembrane transporter activity"/>
    <property type="evidence" value="ECO:0007669"/>
    <property type="project" value="TreeGrafter"/>
</dbReference>
<dbReference type="Pfam" id="PF01226">
    <property type="entry name" value="Form_Nir_trans"/>
    <property type="match status" value="1"/>
</dbReference>
<keyword evidence="3 6" id="KW-1133">Transmembrane helix</keyword>
<accession>T0IN34</accession>
<feature type="compositionally biased region" description="Basic and acidic residues" evidence="5">
    <location>
        <begin position="11"/>
        <end position="42"/>
    </location>
</feature>
<dbReference type="Proteomes" id="UP000015527">
    <property type="component" value="Unassembled WGS sequence"/>
</dbReference>
<dbReference type="InterPro" id="IPR023271">
    <property type="entry name" value="Aquaporin-like"/>
</dbReference>
<dbReference type="InterPro" id="IPR000292">
    <property type="entry name" value="For/NO2_transpt"/>
</dbReference>
<dbReference type="OrthoDB" id="261587at2"/>
<evidence type="ECO:0000256" key="3">
    <source>
        <dbReference type="ARBA" id="ARBA00022989"/>
    </source>
</evidence>
<sequence length="303" mass="32707">MDKAAAYPEASEARDLSHDDPERKKTDREIERDESGLTGHERGQIKDNLRLSAVTVFSVIRREGEEELHRPAMSLWWSGIAAGIGISTSVFAQGLLHQSFQDHPQRELIAAFGYAMGFVLVVLSRLQLFTENTLTAVLPLLAGPNGERLWRTARLWTIVLAANLVGTFLTALLIDIFADPVHPTVAGMLEVSRKAGQASGWTALLDGVPAGFFIAGFVWMLPSSKGFEIFVVGLFAWLIAAGGFAHVVAGSTEMFLLVLHGELPVFDAFALHLAPTLVGNVIGGTCLFALLAFGQIKAEIDAG</sequence>
<feature type="transmembrane region" description="Helical" evidence="6">
    <location>
        <begin position="108"/>
        <end position="126"/>
    </location>
</feature>
<protein>
    <recommendedName>
        <fullName evidence="9">Transporter (Formate/nitrite transporter family protein)</fullName>
    </recommendedName>
</protein>
<keyword evidence="8" id="KW-1185">Reference proteome</keyword>
<dbReference type="GO" id="GO:0005886">
    <property type="term" value="C:plasma membrane"/>
    <property type="evidence" value="ECO:0007669"/>
    <property type="project" value="TreeGrafter"/>
</dbReference>
<evidence type="ECO:0000256" key="5">
    <source>
        <dbReference type="SAM" id="MobiDB-lite"/>
    </source>
</evidence>
<evidence type="ECO:0000256" key="1">
    <source>
        <dbReference type="ARBA" id="ARBA00004141"/>
    </source>
</evidence>
<dbReference type="PANTHER" id="PTHR30520:SF2">
    <property type="entry name" value="INNER MEMBRANE PROTEIN YFDC"/>
    <property type="match status" value="1"/>
</dbReference>
<evidence type="ECO:0000256" key="6">
    <source>
        <dbReference type="SAM" id="Phobius"/>
    </source>
</evidence>
<dbReference type="Gene3D" id="1.20.1080.10">
    <property type="entry name" value="Glycerol uptake facilitator protein"/>
    <property type="match status" value="1"/>
</dbReference>
<dbReference type="RefSeq" id="WP_021234766.1">
    <property type="nucleotide sequence ID" value="NZ_ATHL01000090.1"/>
</dbReference>
<evidence type="ECO:0000313" key="7">
    <source>
        <dbReference type="EMBL" id="EQB13210.1"/>
    </source>
</evidence>
<dbReference type="EMBL" id="ATHL01000090">
    <property type="protein sequence ID" value="EQB13210.1"/>
    <property type="molecule type" value="Genomic_DNA"/>
</dbReference>
<feature type="transmembrane region" description="Helical" evidence="6">
    <location>
        <begin position="155"/>
        <end position="178"/>
    </location>
</feature>
<dbReference type="PANTHER" id="PTHR30520">
    <property type="entry name" value="FORMATE TRANSPORTER-RELATED"/>
    <property type="match status" value="1"/>
</dbReference>
<dbReference type="PATRIC" id="fig|1096930.3.peg.2930"/>
<dbReference type="eggNOG" id="COG2116">
    <property type="taxonomic scope" value="Bacteria"/>
</dbReference>
<feature type="region of interest" description="Disordered" evidence="5">
    <location>
        <begin position="1"/>
        <end position="42"/>
    </location>
</feature>
<comment type="caution">
    <text evidence="7">The sequence shown here is derived from an EMBL/GenBank/DDBJ whole genome shotgun (WGS) entry which is preliminary data.</text>
</comment>
<evidence type="ECO:0000256" key="2">
    <source>
        <dbReference type="ARBA" id="ARBA00022692"/>
    </source>
</evidence>
<evidence type="ECO:0008006" key="9">
    <source>
        <dbReference type="Google" id="ProtNLM"/>
    </source>
</evidence>
<feature type="transmembrane region" description="Helical" evidence="6">
    <location>
        <begin position="229"/>
        <end position="249"/>
    </location>
</feature>
<comment type="subcellular location">
    <subcellularLocation>
        <location evidence="1">Membrane</location>
        <topology evidence="1">Multi-pass membrane protein</topology>
    </subcellularLocation>
</comment>